<protein>
    <submittedName>
        <fullName evidence="2">Uncharacterized protein</fullName>
    </submittedName>
</protein>
<dbReference type="RefSeq" id="WP_379862842.1">
    <property type="nucleotide sequence ID" value="NZ_JBHTBW010000003.1"/>
</dbReference>
<evidence type="ECO:0000313" key="2">
    <source>
        <dbReference type="EMBL" id="MFC7439659.1"/>
    </source>
</evidence>
<feature type="transmembrane region" description="Helical" evidence="1">
    <location>
        <begin position="21"/>
        <end position="37"/>
    </location>
</feature>
<organism evidence="2 3">
    <name type="scientific">Laceyella putida</name>
    <dbReference type="NCBI Taxonomy" id="110101"/>
    <lineage>
        <taxon>Bacteria</taxon>
        <taxon>Bacillati</taxon>
        <taxon>Bacillota</taxon>
        <taxon>Bacilli</taxon>
        <taxon>Bacillales</taxon>
        <taxon>Thermoactinomycetaceae</taxon>
        <taxon>Laceyella</taxon>
    </lineage>
</organism>
<accession>A0ABW2RFC8</accession>
<feature type="transmembrane region" description="Helical" evidence="1">
    <location>
        <begin position="43"/>
        <end position="60"/>
    </location>
</feature>
<keyword evidence="1" id="KW-0812">Transmembrane</keyword>
<dbReference type="PROSITE" id="PS51257">
    <property type="entry name" value="PROKAR_LIPOPROTEIN"/>
    <property type="match status" value="1"/>
</dbReference>
<evidence type="ECO:0000313" key="3">
    <source>
        <dbReference type="Proteomes" id="UP001596500"/>
    </source>
</evidence>
<sequence>MSSEKQTFLQLLMKELTNATVLFPLLFGLIVSCFLFGFDWRIIAMFIGAPLVWFLIIYLIKQNKRD</sequence>
<keyword evidence="1" id="KW-1133">Transmembrane helix</keyword>
<keyword evidence="1" id="KW-0472">Membrane</keyword>
<proteinExistence type="predicted"/>
<reference evidence="3" key="1">
    <citation type="journal article" date="2019" name="Int. J. Syst. Evol. Microbiol.">
        <title>The Global Catalogue of Microorganisms (GCM) 10K type strain sequencing project: providing services to taxonomists for standard genome sequencing and annotation.</title>
        <authorList>
            <consortium name="The Broad Institute Genomics Platform"/>
            <consortium name="The Broad Institute Genome Sequencing Center for Infectious Disease"/>
            <person name="Wu L."/>
            <person name="Ma J."/>
        </authorList>
    </citation>
    <scope>NUCLEOTIDE SEQUENCE [LARGE SCALE GENOMIC DNA]</scope>
    <source>
        <strain evidence="3">CGMCC 1.12942</strain>
    </source>
</reference>
<name>A0ABW2RFC8_9BACL</name>
<gene>
    <name evidence="2" type="ORF">ACFQNG_00545</name>
</gene>
<keyword evidence="3" id="KW-1185">Reference proteome</keyword>
<comment type="caution">
    <text evidence="2">The sequence shown here is derived from an EMBL/GenBank/DDBJ whole genome shotgun (WGS) entry which is preliminary data.</text>
</comment>
<dbReference type="Proteomes" id="UP001596500">
    <property type="component" value="Unassembled WGS sequence"/>
</dbReference>
<dbReference type="EMBL" id="JBHTBW010000003">
    <property type="protein sequence ID" value="MFC7439659.1"/>
    <property type="molecule type" value="Genomic_DNA"/>
</dbReference>
<evidence type="ECO:0000256" key="1">
    <source>
        <dbReference type="SAM" id="Phobius"/>
    </source>
</evidence>